<dbReference type="InterPro" id="IPR002201">
    <property type="entry name" value="Glyco_trans_9"/>
</dbReference>
<dbReference type="PANTHER" id="PTHR30160:SF1">
    <property type="entry name" value="LIPOPOLYSACCHARIDE 1,2-N-ACETYLGLUCOSAMINETRANSFERASE-RELATED"/>
    <property type="match status" value="1"/>
</dbReference>
<keyword evidence="2 3" id="KW-0808">Transferase</keyword>
<dbReference type="EMBL" id="LSTO01000001">
    <property type="protein sequence ID" value="OWW21399.1"/>
    <property type="molecule type" value="Genomic_DNA"/>
</dbReference>
<evidence type="ECO:0000256" key="1">
    <source>
        <dbReference type="ARBA" id="ARBA00022676"/>
    </source>
</evidence>
<accession>A0A254TFG9</accession>
<dbReference type="Pfam" id="PF01075">
    <property type="entry name" value="Glyco_transf_9"/>
    <property type="match status" value="1"/>
</dbReference>
<dbReference type="PANTHER" id="PTHR30160">
    <property type="entry name" value="TETRAACYLDISACCHARIDE 4'-KINASE-RELATED"/>
    <property type="match status" value="1"/>
</dbReference>
<sequence length="361" mass="39739">MRPYHEWKGISHRRTRVTLAGIEEDTSKAIPLLRRMTVQRMAIFRALQVGDMLCAVPALRAIRAALPQAHITLVGLPWAEQFARRYRHYVDAFAAFPGHPAFPEQPVREAELETFYTTMRAQEFDLVLQMHGSGQVSNRIVTEFGAKAVAGSVVPGSHPADPGSFMEYPEEGAEPLRLLRLAEFIGAPSAGSHLEFPLTKEDERELEASGLAAGLVPREYICIHPGARLRDKCWPPQRFAEIADALVDEFGIKVVLTGSAKEADLTAQVAACMRHAAIDTASPLSIGAMAALMSRARLLVCNDTGVSHIAAGLCLPSVVVFSKADMQRWAPLDQDRHRCIWDPEGGRAELVLQHARVLMKI</sequence>
<dbReference type="AlphaFoldDB" id="A0A254TFG9"/>
<dbReference type="GO" id="GO:0008713">
    <property type="term" value="F:ADP-heptose-lipopolysaccharide heptosyltransferase activity"/>
    <property type="evidence" value="ECO:0007669"/>
    <property type="project" value="TreeGrafter"/>
</dbReference>
<dbReference type="CDD" id="cd03789">
    <property type="entry name" value="GT9_LPS_heptosyltransferase"/>
    <property type="match status" value="1"/>
</dbReference>
<dbReference type="InterPro" id="IPR051199">
    <property type="entry name" value="LPS_LOS_Heptosyltrfase"/>
</dbReference>
<evidence type="ECO:0000313" key="4">
    <source>
        <dbReference type="Proteomes" id="UP000197535"/>
    </source>
</evidence>
<organism evidence="3 4">
    <name type="scientific">Noviherbaspirillum denitrificans</name>
    <dbReference type="NCBI Taxonomy" id="1968433"/>
    <lineage>
        <taxon>Bacteria</taxon>
        <taxon>Pseudomonadati</taxon>
        <taxon>Pseudomonadota</taxon>
        <taxon>Betaproteobacteria</taxon>
        <taxon>Burkholderiales</taxon>
        <taxon>Oxalobacteraceae</taxon>
        <taxon>Noviherbaspirillum</taxon>
    </lineage>
</organism>
<gene>
    <name evidence="3" type="ORF">AYR66_19845</name>
</gene>
<dbReference type="Gene3D" id="3.40.50.2000">
    <property type="entry name" value="Glycogen Phosphorylase B"/>
    <property type="match status" value="2"/>
</dbReference>
<dbReference type="GO" id="GO:0005829">
    <property type="term" value="C:cytosol"/>
    <property type="evidence" value="ECO:0007669"/>
    <property type="project" value="TreeGrafter"/>
</dbReference>
<dbReference type="OrthoDB" id="9807356at2"/>
<keyword evidence="4" id="KW-1185">Reference proteome</keyword>
<evidence type="ECO:0000256" key="2">
    <source>
        <dbReference type="ARBA" id="ARBA00022679"/>
    </source>
</evidence>
<keyword evidence="1" id="KW-0328">Glycosyltransferase</keyword>
<reference evidence="3 4" key="1">
    <citation type="submission" date="2016-02" db="EMBL/GenBank/DDBJ databases">
        <authorList>
            <person name="Wen L."/>
            <person name="He K."/>
            <person name="Yang H."/>
        </authorList>
    </citation>
    <scope>NUCLEOTIDE SEQUENCE [LARGE SCALE GENOMIC DNA]</scope>
    <source>
        <strain evidence="3 4">TSA40</strain>
    </source>
</reference>
<evidence type="ECO:0000313" key="3">
    <source>
        <dbReference type="EMBL" id="OWW21399.1"/>
    </source>
</evidence>
<comment type="caution">
    <text evidence="3">The sequence shown here is derived from an EMBL/GenBank/DDBJ whole genome shotgun (WGS) entry which is preliminary data.</text>
</comment>
<dbReference type="GO" id="GO:0009244">
    <property type="term" value="P:lipopolysaccharide core region biosynthetic process"/>
    <property type="evidence" value="ECO:0007669"/>
    <property type="project" value="TreeGrafter"/>
</dbReference>
<dbReference type="Proteomes" id="UP000197535">
    <property type="component" value="Unassembled WGS sequence"/>
</dbReference>
<protein>
    <submittedName>
        <fullName evidence="3">ADP-heptose--LPS heptosyltransferase</fullName>
    </submittedName>
</protein>
<proteinExistence type="predicted"/>
<name>A0A254TFG9_9BURK</name>
<dbReference type="SUPFAM" id="SSF53756">
    <property type="entry name" value="UDP-Glycosyltransferase/glycogen phosphorylase"/>
    <property type="match status" value="1"/>
</dbReference>